<dbReference type="GO" id="GO:0016887">
    <property type="term" value="F:ATP hydrolysis activity"/>
    <property type="evidence" value="ECO:0007669"/>
    <property type="project" value="InterPro"/>
</dbReference>
<dbReference type="EMBL" id="JADRCP010000001">
    <property type="protein sequence ID" value="MBK5174859.1"/>
    <property type="molecule type" value="Genomic_DNA"/>
</dbReference>
<dbReference type="Proteomes" id="UP001296969">
    <property type="component" value="Unassembled WGS sequence"/>
</dbReference>
<evidence type="ECO:0000313" key="2">
    <source>
        <dbReference type="EMBL" id="MBK5071550.1"/>
    </source>
</evidence>
<gene>
    <name evidence="3" type="ORF">I2492_00785</name>
    <name evidence="2" type="ORF">I2493_00785</name>
</gene>
<dbReference type="EMBL" id="JADRCQ010000001">
    <property type="protein sequence ID" value="MBK5071550.1"/>
    <property type="molecule type" value="Genomic_DNA"/>
</dbReference>
<dbReference type="InterPro" id="IPR003959">
    <property type="entry name" value="ATPase_AAA_core"/>
</dbReference>
<dbReference type="PANTHER" id="PTHR43581">
    <property type="entry name" value="ATP/GTP PHOSPHATASE"/>
    <property type="match status" value="1"/>
</dbReference>
<dbReference type="PANTHER" id="PTHR43581:SF4">
    <property type="entry name" value="ATP_GTP PHOSPHATASE"/>
    <property type="match status" value="1"/>
</dbReference>
<evidence type="ECO:0000313" key="4">
    <source>
        <dbReference type="Proteomes" id="UP000807542"/>
    </source>
</evidence>
<dbReference type="SUPFAM" id="SSF52540">
    <property type="entry name" value="P-loop containing nucleoside triphosphate hydrolases"/>
    <property type="match status" value="1"/>
</dbReference>
<reference evidence="3 5" key="1">
    <citation type="submission" date="2020-11" db="EMBL/GenBank/DDBJ databases">
        <title>Insectihabitans protaetiae gen. nov. sp. nov. and Insectihabitans allomyrinae sp. nov., isolated from larvae of Protaetia brevitarsis seulensis and Allomyrina dichotoma, respectively.</title>
        <authorList>
            <person name="Lee S.D."/>
            <person name="Byeon Y.-S."/>
            <person name="Kim S.-M."/>
            <person name="Yang H.L."/>
            <person name="Kim I.S."/>
        </authorList>
    </citation>
    <scope>NUCLEOTIDE SEQUENCE</scope>
    <source>
        <strain evidence="3">CWB-B4</strain>
        <strain evidence="2 5">CWB-B43</strain>
    </source>
</reference>
<evidence type="ECO:0000259" key="1">
    <source>
        <dbReference type="Pfam" id="PF13304"/>
    </source>
</evidence>
<feature type="domain" description="ATPase AAA-type core" evidence="1">
    <location>
        <begin position="26"/>
        <end position="321"/>
    </location>
</feature>
<dbReference type="GO" id="GO:0005524">
    <property type="term" value="F:ATP binding"/>
    <property type="evidence" value="ECO:0007669"/>
    <property type="project" value="InterPro"/>
</dbReference>
<sequence length="568" mass="63605">MAKVRQLEIKNFRSIKNLIWNPSSGMNCLIGHGDAGKSTILDSLDIALGSRRSYPFSDADFYCMDTTHPIEIYVTLGELDEQLKSIELYGHFLRSYSPITQVIYDEPAVGNETVITIKLSIQEDLEPEWLLFSQRALSSGIERRLQWSHRELISPSRLGATSTYHLAWGHRSILNKLSEESLNVSANLSNVARQARALFAQNQPQDITRVLDQVSAVATKMGVPIKNLQAHLDVNSVSLSNGAIALHNEDNTPLKQLGTGSTRLLISGLQKAASKSSILIIDEAEYGLEPYRITRLLNELGSKESNPDKQVFLTTHSPYVLRELSANQLNVVRLLNDDHKIYNLGNGDTEQATLRACAEAFLSKDVLVCEGKTEIGLMRGFDLFLQSKNKDLFSSGLFCADGGGDSMFERANVFARLGYKTAIFKDSDKSSEHSKLQKEAENNGITIFEWGNNHATENILFSSLSKDLIIKLLNYAIERKGRDAISSHILTLSNNTLNLDQCLNNFTNEMRTTLGSISKKKGWYKDIEPAEYIMREIIAPNYTDISQELTATINNLYIWIKTNKKDMI</sequence>
<keyword evidence="5" id="KW-1185">Reference proteome</keyword>
<dbReference type="Gene3D" id="3.40.50.300">
    <property type="entry name" value="P-loop containing nucleotide triphosphate hydrolases"/>
    <property type="match status" value="1"/>
</dbReference>
<evidence type="ECO:0000313" key="3">
    <source>
        <dbReference type="EMBL" id="MBK5174859.1"/>
    </source>
</evidence>
<dbReference type="RefSeq" id="WP_228396896.1">
    <property type="nucleotide sequence ID" value="NZ_JADRCP010000001.1"/>
</dbReference>
<dbReference type="Proteomes" id="UP000807542">
    <property type="component" value="Unassembled WGS sequence"/>
</dbReference>
<dbReference type="InterPro" id="IPR051396">
    <property type="entry name" value="Bact_Antivir_Def_Nuclease"/>
</dbReference>
<organism evidence="3 4">
    <name type="scientific">Limnobaculum xujianqingii</name>
    <dbReference type="NCBI Taxonomy" id="2738837"/>
    <lineage>
        <taxon>Bacteria</taxon>
        <taxon>Pseudomonadati</taxon>
        <taxon>Pseudomonadota</taxon>
        <taxon>Gammaproteobacteria</taxon>
        <taxon>Enterobacterales</taxon>
        <taxon>Budviciaceae</taxon>
        <taxon>Limnobaculum</taxon>
    </lineage>
</organism>
<dbReference type="AlphaFoldDB" id="A0A9D7FQC6"/>
<comment type="caution">
    <text evidence="3">The sequence shown here is derived from an EMBL/GenBank/DDBJ whole genome shotgun (WGS) entry which is preliminary data.</text>
</comment>
<protein>
    <submittedName>
        <fullName evidence="3">AAA family ATPase</fullName>
    </submittedName>
</protein>
<dbReference type="InterPro" id="IPR027417">
    <property type="entry name" value="P-loop_NTPase"/>
</dbReference>
<name>A0A9D7FQC6_9GAMM</name>
<accession>A0A9D7FQC6</accession>
<evidence type="ECO:0000313" key="5">
    <source>
        <dbReference type="Proteomes" id="UP001296969"/>
    </source>
</evidence>
<dbReference type="Pfam" id="PF13304">
    <property type="entry name" value="AAA_21"/>
    <property type="match status" value="1"/>
</dbReference>
<proteinExistence type="predicted"/>